<dbReference type="GO" id="GO:0020037">
    <property type="term" value="F:heme binding"/>
    <property type="evidence" value="ECO:0007669"/>
    <property type="project" value="InterPro"/>
</dbReference>
<dbReference type="SUPFAM" id="SSF111126">
    <property type="entry name" value="Ligand-binding domain in the NO signalling and Golgi transport"/>
    <property type="match status" value="1"/>
</dbReference>
<gene>
    <name evidence="1" type="ORF">GRFL_2764</name>
</gene>
<dbReference type="AlphaFoldDB" id="A0A1L7I796"/>
<keyword evidence="2" id="KW-1185">Reference proteome</keyword>
<dbReference type="OrthoDB" id="7266652at2"/>
<dbReference type="EMBL" id="CP016359">
    <property type="protein sequence ID" value="APU69488.1"/>
    <property type="molecule type" value="Genomic_DNA"/>
</dbReference>
<dbReference type="Pfam" id="PF07700">
    <property type="entry name" value="HNOB"/>
    <property type="match status" value="1"/>
</dbReference>
<name>A0A1L7I796_9FLAO</name>
<organism evidence="1 2">
    <name type="scientific">Christiangramia flava JLT2011</name>
    <dbReference type="NCBI Taxonomy" id="1229726"/>
    <lineage>
        <taxon>Bacteria</taxon>
        <taxon>Pseudomonadati</taxon>
        <taxon>Bacteroidota</taxon>
        <taxon>Flavobacteriia</taxon>
        <taxon>Flavobacteriales</taxon>
        <taxon>Flavobacteriaceae</taxon>
        <taxon>Christiangramia</taxon>
    </lineage>
</organism>
<dbReference type="KEGG" id="gfl:GRFL_2764"/>
<dbReference type="InterPro" id="IPR038158">
    <property type="entry name" value="H-NOX_domain_sf"/>
</dbReference>
<evidence type="ECO:0000313" key="2">
    <source>
        <dbReference type="Proteomes" id="UP000186230"/>
    </source>
</evidence>
<protein>
    <submittedName>
        <fullName evidence="1">Guanylate cyclase-related protein</fullName>
    </submittedName>
</protein>
<evidence type="ECO:0000313" key="1">
    <source>
        <dbReference type="EMBL" id="APU69488.1"/>
    </source>
</evidence>
<dbReference type="STRING" id="1229726.GRFL_2764"/>
<dbReference type="Proteomes" id="UP000186230">
    <property type="component" value="Chromosome"/>
</dbReference>
<dbReference type="Gene3D" id="3.90.1520.10">
    <property type="entry name" value="H-NOX domain"/>
    <property type="match status" value="1"/>
</dbReference>
<proteinExistence type="predicted"/>
<dbReference type="RefSeq" id="WP_083645152.1">
    <property type="nucleotide sequence ID" value="NZ_AMRU01000015.1"/>
</dbReference>
<accession>A0A1L7I796</accession>
<dbReference type="InterPro" id="IPR011644">
    <property type="entry name" value="Heme_NO-bd"/>
</dbReference>
<reference evidence="1 2" key="1">
    <citation type="submission" date="2016-07" db="EMBL/GenBank/DDBJ databases">
        <title>Multi-omics approach to identify versatile polysaccharide utilization systems of a marine flavobacterium Gramella flava.</title>
        <authorList>
            <person name="Tang K."/>
        </authorList>
    </citation>
    <scope>NUCLEOTIDE SEQUENCE [LARGE SCALE GENOMIC DNA]</scope>
    <source>
        <strain evidence="1 2">JLT2011</strain>
    </source>
</reference>
<dbReference type="InterPro" id="IPR024096">
    <property type="entry name" value="NO_sig/Golgi_transp_ligand-bd"/>
</dbReference>
<sequence length="179" mass="20633">MKGIVFTEFLEMVEEKFGLEMVDDIIEKSDLASEGSYTAVGVYDFLEMQQLIVHLSEETGIPVQKLIYEYGRYFFDVLAQGHANIFARYASPIELLASVQDHIHVEVQKLYPGAELPTFEISKKDEKLLEMTYYSKNSLYMFAMALMEKTFEFFKKTPVIDYNLVEADGSQVKFVISEQ</sequence>